<dbReference type="RefSeq" id="XP_015520158.1">
    <property type="nucleotide sequence ID" value="XM_015664672.1"/>
</dbReference>
<dbReference type="GO" id="GO:0008422">
    <property type="term" value="F:beta-glucosidase activity"/>
    <property type="evidence" value="ECO:0007669"/>
    <property type="project" value="TreeGrafter"/>
</dbReference>
<evidence type="ECO:0000256" key="2">
    <source>
        <dbReference type="ARBA" id="ARBA00022801"/>
    </source>
</evidence>
<feature type="signal peptide" evidence="5">
    <location>
        <begin position="1"/>
        <end position="19"/>
    </location>
</feature>
<dbReference type="InterPro" id="IPR017853">
    <property type="entry name" value="GH"/>
</dbReference>
<dbReference type="OrthoDB" id="65569at2759"/>
<dbReference type="SUPFAM" id="SSF51445">
    <property type="entry name" value="(Trans)glycosidases"/>
    <property type="match status" value="1"/>
</dbReference>
<reference evidence="7 8" key="1">
    <citation type="submission" date="2025-04" db="UniProtKB">
        <authorList>
            <consortium name="RefSeq"/>
        </authorList>
    </citation>
    <scope>IDENTIFICATION</scope>
    <source>
        <tissue evidence="7 8">Whole body</tissue>
    </source>
</reference>
<dbReference type="Pfam" id="PF00232">
    <property type="entry name" value="Glyco_hydro_1"/>
    <property type="match status" value="1"/>
</dbReference>
<evidence type="ECO:0000256" key="4">
    <source>
        <dbReference type="RuleBase" id="RU003690"/>
    </source>
</evidence>
<proteinExistence type="inferred from homology"/>
<dbReference type="Gene3D" id="3.20.20.80">
    <property type="entry name" value="Glycosidases"/>
    <property type="match status" value="1"/>
</dbReference>
<evidence type="ECO:0000313" key="6">
    <source>
        <dbReference type="Proteomes" id="UP000829291"/>
    </source>
</evidence>
<keyword evidence="3" id="KW-0326">Glycosidase</keyword>
<accession>A0A6J0C0U1</accession>
<evidence type="ECO:0000313" key="8">
    <source>
        <dbReference type="RefSeq" id="XP_015520158.1"/>
    </source>
</evidence>
<keyword evidence="2" id="KW-0378">Hydrolase</keyword>
<evidence type="ECO:0000313" key="7">
    <source>
        <dbReference type="RefSeq" id="XP_015520157.1"/>
    </source>
</evidence>
<dbReference type="Proteomes" id="UP000829291">
    <property type="component" value="Chromosome 3"/>
</dbReference>
<dbReference type="PANTHER" id="PTHR10353:SF36">
    <property type="entry name" value="LP05116P"/>
    <property type="match status" value="1"/>
</dbReference>
<gene>
    <name evidence="7 8" type="primary">LOC107224572</name>
</gene>
<dbReference type="PRINTS" id="PR00131">
    <property type="entry name" value="GLHYDRLASE1"/>
</dbReference>
<dbReference type="KEGG" id="nlo:107224572"/>
<name>A0A6J0C0U1_NEOLC</name>
<organism evidence="6 7">
    <name type="scientific">Neodiprion lecontei</name>
    <name type="common">Redheaded pine sawfly</name>
    <dbReference type="NCBI Taxonomy" id="441921"/>
    <lineage>
        <taxon>Eukaryota</taxon>
        <taxon>Metazoa</taxon>
        <taxon>Ecdysozoa</taxon>
        <taxon>Arthropoda</taxon>
        <taxon>Hexapoda</taxon>
        <taxon>Insecta</taxon>
        <taxon>Pterygota</taxon>
        <taxon>Neoptera</taxon>
        <taxon>Endopterygota</taxon>
        <taxon>Hymenoptera</taxon>
        <taxon>Tenthredinoidea</taxon>
        <taxon>Diprionidae</taxon>
        <taxon>Diprioninae</taxon>
        <taxon>Neodiprion</taxon>
    </lineage>
</organism>
<evidence type="ECO:0000256" key="1">
    <source>
        <dbReference type="ARBA" id="ARBA00010838"/>
    </source>
</evidence>
<evidence type="ECO:0000256" key="3">
    <source>
        <dbReference type="ARBA" id="ARBA00023295"/>
    </source>
</evidence>
<keyword evidence="6" id="KW-1185">Reference proteome</keyword>
<dbReference type="GO" id="GO:0005975">
    <property type="term" value="P:carbohydrate metabolic process"/>
    <property type="evidence" value="ECO:0007669"/>
    <property type="project" value="InterPro"/>
</dbReference>
<dbReference type="GeneID" id="107224572"/>
<dbReference type="AlphaFoldDB" id="A0A6J0C0U1"/>
<dbReference type="PANTHER" id="PTHR10353">
    <property type="entry name" value="GLYCOSYL HYDROLASE"/>
    <property type="match status" value="1"/>
</dbReference>
<dbReference type="InterPro" id="IPR001360">
    <property type="entry name" value="Glyco_hydro_1"/>
</dbReference>
<evidence type="ECO:0000256" key="5">
    <source>
        <dbReference type="SAM" id="SignalP"/>
    </source>
</evidence>
<protein>
    <submittedName>
        <fullName evidence="7 8">Myrosinase 1-like</fullName>
    </submittedName>
</protein>
<sequence length="502" mass="57687">MKYIFIILTGCVAISKISCHEVDSLTFPTGMLFGAATSAFQTEGAWNVSDKGVSNWDYWTHQCPQCIADGNNIEITCNSYYKYKEDVALLKKIGFNYYRFSISWTRILPHGLKTKVNRAGIEHYLNLTKTLIANGIEPMVTIYHFDHPQTLEDMGGWMNKHMVKWFAQYARIIFKELGPYVKIFTTINEPQKLCQGYEGNSMSPGKSLLDYGEYTCITNVLKAHATAYHIYDKEFRETQGGQIGITNPCDGFVFDETNDTISADIGFQFGCGVIGHPIYKGDYPKLMKERIANCSKAEDYPESRLPTLTEQWISFIKGSSDYFGLNHYSSVIWLPDPNETLGRYSSDSGLIRKTRPEWITGSDSTTKIVPEGFGNLLRKIKEEYDNPLVYVTENGFPDHGEMKDYDRIKYYRTYMEEMFKAVKRDGCRVERYTIWSLMDNFELNSGYAARFGIIKVNFTSPNRERTPKLSASWWKFILRTHKLHDLPRKYAAAEQNVTKGSR</sequence>
<feature type="chain" id="PRO_5044636913" evidence="5">
    <location>
        <begin position="20"/>
        <end position="502"/>
    </location>
</feature>
<comment type="similarity">
    <text evidence="1 4">Belongs to the glycosyl hydrolase 1 family.</text>
</comment>
<dbReference type="RefSeq" id="XP_015520157.1">
    <property type="nucleotide sequence ID" value="XM_015664671.1"/>
</dbReference>
<keyword evidence="5" id="KW-0732">Signal</keyword>